<reference evidence="2 3" key="1">
    <citation type="submission" date="2018-07" db="EMBL/GenBank/DDBJ databases">
        <title>Modular assembly of carbohydrate-degrading microbial communities in the ocean.</title>
        <authorList>
            <person name="Enke T.N."/>
            <person name="Datta M.S."/>
            <person name="Schwartzman J.A."/>
            <person name="Cermak N."/>
            <person name="Schmitz D.A."/>
            <person name="Barrere J."/>
            <person name="Cordero O.X."/>
        </authorList>
    </citation>
    <scope>NUCLEOTIDE SEQUENCE [LARGE SCALE GENOMIC DNA]</scope>
    <source>
        <strain evidence="2 3">C3M10</strain>
    </source>
</reference>
<comment type="caution">
    <text evidence="2">The sequence shown here is derived from an EMBL/GenBank/DDBJ whole genome shotgun (WGS) entry which is preliminary data.</text>
</comment>
<dbReference type="EMBL" id="QOCE01000011">
    <property type="protein sequence ID" value="RBW60593.1"/>
    <property type="molecule type" value="Genomic_DNA"/>
</dbReference>
<dbReference type="RefSeq" id="WP_181824542.1">
    <property type="nucleotide sequence ID" value="NZ_QOCE01000011.1"/>
</dbReference>
<organism evidence="2 3">
    <name type="scientific">Phaeobacter gallaeciensis</name>
    <dbReference type="NCBI Taxonomy" id="60890"/>
    <lineage>
        <taxon>Bacteria</taxon>
        <taxon>Pseudomonadati</taxon>
        <taxon>Pseudomonadota</taxon>
        <taxon>Alphaproteobacteria</taxon>
        <taxon>Rhodobacterales</taxon>
        <taxon>Roseobacteraceae</taxon>
        <taxon>Phaeobacter</taxon>
    </lineage>
</organism>
<proteinExistence type="predicted"/>
<dbReference type="Proteomes" id="UP000252706">
    <property type="component" value="Unassembled WGS sequence"/>
</dbReference>
<keyword evidence="1" id="KW-0732">Signal</keyword>
<protein>
    <recommendedName>
        <fullName evidence="4">Tat pathway signal sequence domain protein</fullName>
    </recommendedName>
</protein>
<feature type="signal peptide" evidence="1">
    <location>
        <begin position="1"/>
        <end position="40"/>
    </location>
</feature>
<evidence type="ECO:0008006" key="4">
    <source>
        <dbReference type="Google" id="ProtNLM"/>
    </source>
</evidence>
<evidence type="ECO:0000313" key="2">
    <source>
        <dbReference type="EMBL" id="RBW60593.1"/>
    </source>
</evidence>
<evidence type="ECO:0000313" key="3">
    <source>
        <dbReference type="Proteomes" id="UP000252706"/>
    </source>
</evidence>
<dbReference type="AlphaFoldDB" id="A0A366X649"/>
<evidence type="ECO:0000256" key="1">
    <source>
        <dbReference type="SAM" id="SignalP"/>
    </source>
</evidence>
<sequence>MQKLSETHDPKATTVPIMMKKSQIALLALPLLWGAGITQAEDTKAPGISIELSATQTENAGCRMSFLIQNHHAQDITDVVYETVLFGEKGQVAQMTLLDFQDLPAGRPRVRQFHISALICDKISRVLINGAERCAIDGQAAKSCDQGLELKSMTNIELIG</sequence>
<name>A0A366X649_9RHOB</name>
<accession>A0A366X649</accession>
<feature type="chain" id="PRO_5017075993" description="Tat pathway signal sequence domain protein" evidence="1">
    <location>
        <begin position="41"/>
        <end position="160"/>
    </location>
</feature>
<gene>
    <name evidence="2" type="ORF">DS909_03995</name>
</gene>